<name>A0A6J4ILI2_9ACTN</name>
<dbReference type="AlphaFoldDB" id="A0A6J4ILI2"/>
<feature type="compositionally biased region" description="Basic residues" evidence="1">
    <location>
        <begin position="93"/>
        <end position="117"/>
    </location>
</feature>
<feature type="non-terminal residue" evidence="2">
    <location>
        <position position="1"/>
    </location>
</feature>
<evidence type="ECO:0000256" key="1">
    <source>
        <dbReference type="SAM" id="MobiDB-lite"/>
    </source>
</evidence>
<feature type="compositionally biased region" description="Basic and acidic residues" evidence="1">
    <location>
        <begin position="292"/>
        <end position="309"/>
    </location>
</feature>
<feature type="region of interest" description="Disordered" evidence="1">
    <location>
        <begin position="1"/>
        <end position="358"/>
    </location>
</feature>
<feature type="non-terminal residue" evidence="2">
    <location>
        <position position="358"/>
    </location>
</feature>
<feature type="compositionally biased region" description="Pro residues" evidence="1">
    <location>
        <begin position="1"/>
        <end position="11"/>
    </location>
</feature>
<accession>A0A6J4ILI2</accession>
<gene>
    <name evidence="2" type="ORF">AVDCRST_MAG57-2327</name>
</gene>
<evidence type="ECO:0000313" key="2">
    <source>
        <dbReference type="EMBL" id="CAA9255866.1"/>
    </source>
</evidence>
<reference evidence="2" key="1">
    <citation type="submission" date="2020-02" db="EMBL/GenBank/DDBJ databases">
        <authorList>
            <person name="Meier V. D."/>
        </authorList>
    </citation>
    <scope>NUCLEOTIDE SEQUENCE</scope>
    <source>
        <strain evidence="2">AVDCRST_MAG57</strain>
    </source>
</reference>
<feature type="compositionally biased region" description="Basic and acidic residues" evidence="1">
    <location>
        <begin position="118"/>
        <end position="139"/>
    </location>
</feature>
<feature type="compositionally biased region" description="Basic residues" evidence="1">
    <location>
        <begin position="222"/>
        <end position="236"/>
    </location>
</feature>
<protein>
    <submittedName>
        <fullName evidence="2">Hydroxymethylpyrimidine ABC transporter, substrate-binding component</fullName>
    </submittedName>
</protein>
<organism evidence="2">
    <name type="scientific">uncultured Blastococcus sp</name>
    <dbReference type="NCBI Taxonomy" id="217144"/>
    <lineage>
        <taxon>Bacteria</taxon>
        <taxon>Bacillati</taxon>
        <taxon>Actinomycetota</taxon>
        <taxon>Actinomycetes</taxon>
        <taxon>Geodermatophilales</taxon>
        <taxon>Geodermatophilaceae</taxon>
        <taxon>Blastococcus</taxon>
        <taxon>environmental samples</taxon>
    </lineage>
</organism>
<proteinExistence type="predicted"/>
<feature type="compositionally biased region" description="Basic residues" evidence="1">
    <location>
        <begin position="18"/>
        <end position="50"/>
    </location>
</feature>
<feature type="compositionally biased region" description="Basic residues" evidence="1">
    <location>
        <begin position="259"/>
        <end position="278"/>
    </location>
</feature>
<sequence length="358" mass="41602">DLPQLPRPCRPPAVGRRGDRRRPRPDRRRLRKRRRGRGRLLRRGRLRRAGHPAVMDQERRVPRRVHGRHQRLLRGRRVRGREPRGRPVDRGGRARAGRGRRRAQRRGLRRHGGRQRGRAGEDHRDDVPEEPVHDPVAGRRREHRRTAGPGGQADRRPGLQHQPLPGAAGRQRHLAGRGDRRPGAVRPVGARQRRGRRLRRLPDQRIDHRRGRGPAGHEPALRRQRPAVRGRDLHRHRPDDRGGPRHAQGLPRGRDPRLDRRHRRPRGRSRRLHRRLRRGPGTEPGQRGRVRRDREQRPDHERGHRGERPVHHHRGAAVGDGGLPGRRRRRGGDRGPVRPLPARRGLRGEPRPHGLHGL</sequence>
<feature type="compositionally biased region" description="Basic residues" evidence="1">
    <location>
        <begin position="61"/>
        <end position="79"/>
    </location>
</feature>
<feature type="compositionally biased region" description="Basic and acidic residues" evidence="1">
    <location>
        <begin position="80"/>
        <end position="92"/>
    </location>
</feature>
<dbReference type="EMBL" id="CADCTI010000193">
    <property type="protein sequence ID" value="CAA9255866.1"/>
    <property type="molecule type" value="Genomic_DNA"/>
</dbReference>